<comment type="similarity">
    <text evidence="2">Belongs to the ribonuclease III family.</text>
</comment>
<dbReference type="EMBL" id="CP029077">
    <property type="protein sequence ID" value="QED23714.1"/>
    <property type="molecule type" value="Genomic_DNA"/>
</dbReference>
<dbReference type="GO" id="GO:0006397">
    <property type="term" value="P:mRNA processing"/>
    <property type="evidence" value="ECO:0007669"/>
    <property type="project" value="UniProtKB-UniRule"/>
</dbReference>
<dbReference type="SUPFAM" id="SSF54768">
    <property type="entry name" value="dsRNA-binding domain-like"/>
    <property type="match status" value="1"/>
</dbReference>
<organism evidence="12 13">
    <name type="scientific">Candidatus Deianiraea vastatrix</name>
    <dbReference type="NCBI Taxonomy" id="2163644"/>
    <lineage>
        <taxon>Bacteria</taxon>
        <taxon>Pseudomonadati</taxon>
        <taxon>Pseudomonadota</taxon>
        <taxon>Alphaproteobacteria</taxon>
        <taxon>Rickettsiales</taxon>
        <taxon>Candidatus Deianiraeaceae</taxon>
        <taxon>Candidatus Deianiraea</taxon>
    </lineage>
</organism>
<dbReference type="SUPFAM" id="SSF69065">
    <property type="entry name" value="RNase III domain-like"/>
    <property type="match status" value="1"/>
</dbReference>
<name>A0A5B8XI72_9RICK</name>
<dbReference type="GO" id="GO:0019843">
    <property type="term" value="F:rRNA binding"/>
    <property type="evidence" value="ECO:0007669"/>
    <property type="project" value="UniProtKB-KW"/>
</dbReference>
<dbReference type="NCBIfam" id="TIGR02191">
    <property type="entry name" value="RNaseIII"/>
    <property type="match status" value="1"/>
</dbReference>
<evidence type="ECO:0000313" key="13">
    <source>
        <dbReference type="Proteomes" id="UP000321934"/>
    </source>
</evidence>
<evidence type="ECO:0000256" key="3">
    <source>
        <dbReference type="ARBA" id="ARBA00022552"/>
    </source>
</evidence>
<comment type="catalytic activity">
    <reaction evidence="1 9">
        <text>Endonucleolytic cleavage to 5'-phosphomonoester.</text>
        <dbReference type="EC" id="3.1.26.3"/>
    </reaction>
</comment>
<feature type="binding site" evidence="9">
    <location>
        <position position="152"/>
    </location>
    <ligand>
        <name>Mg(2+)</name>
        <dbReference type="ChEBI" id="CHEBI:18420"/>
    </ligand>
</feature>
<dbReference type="InterPro" id="IPR000999">
    <property type="entry name" value="RNase_III_dom"/>
</dbReference>
<keyword evidence="9" id="KW-0479">Metal-binding</keyword>
<dbReference type="PROSITE" id="PS50142">
    <property type="entry name" value="RNASE_3_2"/>
    <property type="match status" value="1"/>
</dbReference>
<dbReference type="SMART" id="SM00535">
    <property type="entry name" value="RIBOc"/>
    <property type="match status" value="1"/>
</dbReference>
<keyword evidence="4 9" id="KW-0507">mRNA processing</keyword>
<dbReference type="InterPro" id="IPR036389">
    <property type="entry name" value="RNase_III_sf"/>
</dbReference>
<dbReference type="GO" id="GO:0004525">
    <property type="term" value="F:ribonuclease III activity"/>
    <property type="evidence" value="ECO:0007669"/>
    <property type="project" value="UniProtKB-UniRule"/>
</dbReference>
<evidence type="ECO:0000256" key="6">
    <source>
        <dbReference type="ARBA" id="ARBA00022759"/>
    </source>
</evidence>
<feature type="binding site" evidence="9">
    <location>
        <position position="155"/>
    </location>
    <ligand>
        <name>Mg(2+)</name>
        <dbReference type="ChEBI" id="CHEBI:18420"/>
    </ligand>
</feature>
<keyword evidence="6 9" id="KW-0255">Endonuclease</keyword>
<dbReference type="OrthoDB" id="9805026at2"/>
<keyword evidence="3 9" id="KW-0698">rRNA processing</keyword>
<keyword evidence="5 9" id="KW-0540">Nuclease</keyword>
<keyword evidence="9" id="KW-0819">tRNA processing</keyword>
<feature type="active site" evidence="9">
    <location>
        <position position="155"/>
    </location>
</feature>
<evidence type="ECO:0000259" key="11">
    <source>
        <dbReference type="PROSITE" id="PS50142"/>
    </source>
</evidence>
<dbReference type="SMART" id="SM00358">
    <property type="entry name" value="DSRM"/>
    <property type="match status" value="1"/>
</dbReference>
<evidence type="ECO:0000259" key="10">
    <source>
        <dbReference type="PROSITE" id="PS50137"/>
    </source>
</evidence>
<dbReference type="HAMAP" id="MF_00104">
    <property type="entry name" value="RNase_III"/>
    <property type="match status" value="1"/>
</dbReference>
<comment type="cofactor">
    <cofactor evidence="9">
        <name>Mg(2+)</name>
        <dbReference type="ChEBI" id="CHEBI:18420"/>
    </cofactor>
</comment>
<keyword evidence="7 9" id="KW-0378">Hydrolase</keyword>
<dbReference type="GO" id="GO:0006364">
    <property type="term" value="P:rRNA processing"/>
    <property type="evidence" value="ECO:0007669"/>
    <property type="project" value="UniProtKB-UniRule"/>
</dbReference>
<comment type="subunit">
    <text evidence="9">Homodimer.</text>
</comment>
<comment type="subcellular location">
    <subcellularLocation>
        <location evidence="9">Cytoplasm</location>
    </subcellularLocation>
</comment>
<feature type="domain" description="RNase III" evidence="11">
    <location>
        <begin position="18"/>
        <end position="166"/>
    </location>
</feature>
<dbReference type="PANTHER" id="PTHR11207">
    <property type="entry name" value="RIBONUCLEASE III"/>
    <property type="match status" value="1"/>
</dbReference>
<dbReference type="PROSITE" id="PS50137">
    <property type="entry name" value="DS_RBD"/>
    <property type="match status" value="1"/>
</dbReference>
<reference evidence="12 13" key="1">
    <citation type="journal article" date="2019" name="ISME J.">
        <title>Deianiraea, an extracellular bacterium associated with the ciliate Paramecium, suggests an alternative scenario for the evolution of Rickettsiales.</title>
        <authorList>
            <person name="Castelli M."/>
            <person name="Sabaneyeva E."/>
            <person name="Lanzoni O."/>
            <person name="Lebedeva N."/>
            <person name="Floriano A.M."/>
            <person name="Gaiarsa S."/>
            <person name="Benken K."/>
            <person name="Modeo L."/>
            <person name="Bandi C."/>
            <person name="Potekhin A."/>
            <person name="Sassera D."/>
            <person name="Petroni G."/>
        </authorList>
    </citation>
    <scope>NUCLEOTIDE SEQUENCE [LARGE SCALE GENOMIC DNA]</scope>
    <source>
        <strain evidence="12">CyL4-1</strain>
    </source>
</reference>
<keyword evidence="13" id="KW-1185">Reference proteome</keyword>
<evidence type="ECO:0000256" key="4">
    <source>
        <dbReference type="ARBA" id="ARBA00022664"/>
    </source>
</evidence>
<evidence type="ECO:0000256" key="9">
    <source>
        <dbReference type="HAMAP-Rule" id="MF_00104"/>
    </source>
</evidence>
<dbReference type="Pfam" id="PF00035">
    <property type="entry name" value="dsrm"/>
    <property type="match status" value="1"/>
</dbReference>
<dbReference type="Proteomes" id="UP000321934">
    <property type="component" value="Chromosome"/>
</dbReference>
<evidence type="ECO:0000256" key="7">
    <source>
        <dbReference type="ARBA" id="ARBA00022801"/>
    </source>
</evidence>
<dbReference type="GO" id="GO:0046872">
    <property type="term" value="F:metal ion binding"/>
    <property type="evidence" value="ECO:0007669"/>
    <property type="project" value="UniProtKB-KW"/>
</dbReference>
<dbReference type="EC" id="3.1.26.3" evidence="9"/>
<dbReference type="CDD" id="cd00593">
    <property type="entry name" value="RIBOc"/>
    <property type="match status" value="1"/>
</dbReference>
<evidence type="ECO:0000256" key="1">
    <source>
        <dbReference type="ARBA" id="ARBA00000109"/>
    </source>
</evidence>
<sequence length="267" mass="30260">MVRQIDPKIVSRTHFLSYDKLCSNFGYNFKNIELLQEALMHPSAKICVPRKASISSKMDEILNDKIKGSSRKFNYERLEFLGDRVLSFCLGSILFRIFSDDSEGDLSKKYASLACGRVCYEIAKRLEIDKYIVMSVSEEKYDGRSNESNLANAMEAVIGAIFLDAGIDIALDFVKSHWRVHIDGISDWKLVDAKSFLQEWSQMKFHVLPRYETIEISGTEHKPIFKVCVSVDGVDGRFEGIGASKKDAEKSAAKIMIEALGLYKEKI</sequence>
<dbReference type="GO" id="GO:0005737">
    <property type="term" value="C:cytoplasm"/>
    <property type="evidence" value="ECO:0007669"/>
    <property type="project" value="UniProtKB-SubCell"/>
</dbReference>
<dbReference type="InterPro" id="IPR014720">
    <property type="entry name" value="dsRBD_dom"/>
</dbReference>
<evidence type="ECO:0000256" key="2">
    <source>
        <dbReference type="ARBA" id="ARBA00010183"/>
    </source>
</evidence>
<proteinExistence type="inferred from homology"/>
<dbReference type="GO" id="GO:0003725">
    <property type="term" value="F:double-stranded RNA binding"/>
    <property type="evidence" value="ECO:0007669"/>
    <property type="project" value="TreeGrafter"/>
</dbReference>
<keyword evidence="9" id="KW-0699">rRNA-binding</keyword>
<feature type="domain" description="DRBM" evidence="10">
    <location>
        <begin position="192"/>
        <end position="262"/>
    </location>
</feature>
<dbReference type="Pfam" id="PF14622">
    <property type="entry name" value="Ribonucleas_3_3"/>
    <property type="match status" value="1"/>
</dbReference>
<dbReference type="RefSeq" id="WP_146821013.1">
    <property type="nucleotide sequence ID" value="NZ_CP029077.1"/>
</dbReference>
<feature type="binding site" evidence="9">
    <location>
        <position position="79"/>
    </location>
    <ligand>
        <name>Mg(2+)</name>
        <dbReference type="ChEBI" id="CHEBI:18420"/>
    </ligand>
</feature>
<dbReference type="PROSITE" id="PS00517">
    <property type="entry name" value="RNASE_3_1"/>
    <property type="match status" value="1"/>
</dbReference>
<dbReference type="CDD" id="cd10845">
    <property type="entry name" value="DSRM_RNAse_III_family"/>
    <property type="match status" value="1"/>
</dbReference>
<dbReference type="PANTHER" id="PTHR11207:SF0">
    <property type="entry name" value="RIBONUCLEASE 3"/>
    <property type="match status" value="1"/>
</dbReference>
<keyword evidence="8 9" id="KW-0694">RNA-binding</keyword>
<keyword evidence="9" id="KW-0460">Magnesium</keyword>
<evidence type="ECO:0000313" key="12">
    <source>
        <dbReference type="EMBL" id="QED23714.1"/>
    </source>
</evidence>
<evidence type="ECO:0000256" key="8">
    <source>
        <dbReference type="ARBA" id="ARBA00022884"/>
    </source>
</evidence>
<dbReference type="Gene3D" id="3.30.160.20">
    <property type="match status" value="1"/>
</dbReference>
<dbReference type="GO" id="GO:0010468">
    <property type="term" value="P:regulation of gene expression"/>
    <property type="evidence" value="ECO:0007669"/>
    <property type="project" value="TreeGrafter"/>
</dbReference>
<keyword evidence="9" id="KW-0963">Cytoplasm</keyword>
<protein>
    <recommendedName>
        <fullName evidence="9">Ribonuclease 3</fullName>
        <ecNumber evidence="9">3.1.26.3</ecNumber>
    </recommendedName>
    <alternativeName>
        <fullName evidence="9">Ribonuclease III</fullName>
        <shortName evidence="9">RNase III</shortName>
    </alternativeName>
</protein>
<dbReference type="GO" id="GO:0008033">
    <property type="term" value="P:tRNA processing"/>
    <property type="evidence" value="ECO:0007669"/>
    <property type="project" value="UniProtKB-KW"/>
</dbReference>
<evidence type="ECO:0000256" key="5">
    <source>
        <dbReference type="ARBA" id="ARBA00022722"/>
    </source>
</evidence>
<dbReference type="AlphaFoldDB" id="A0A5B8XI72"/>
<dbReference type="InterPro" id="IPR011907">
    <property type="entry name" value="RNase_III"/>
</dbReference>
<gene>
    <name evidence="9" type="primary">rnc</name>
    <name evidence="12" type="ORF">Deia_00927</name>
</gene>
<feature type="active site" evidence="9">
    <location>
        <position position="83"/>
    </location>
</feature>
<accession>A0A5B8XI72</accession>
<dbReference type="Gene3D" id="1.10.1520.10">
    <property type="entry name" value="Ribonuclease III domain"/>
    <property type="match status" value="1"/>
</dbReference>
<comment type="function">
    <text evidence="9">Digests double-stranded RNA. Involved in the processing of primary rRNA transcript to yield the immediate precursors to the large and small rRNAs (23S and 16S). Processes some mRNAs, and tRNAs when they are encoded in the rRNA operon. Processes pre-crRNA and tracrRNA of type II CRISPR loci if present in the organism.</text>
</comment>